<dbReference type="InterPro" id="IPR036873">
    <property type="entry name" value="Rhodanese-like_dom_sf"/>
</dbReference>
<dbReference type="CDD" id="cd01449">
    <property type="entry name" value="TST_Repeat_2"/>
    <property type="match status" value="1"/>
</dbReference>
<keyword evidence="7" id="KW-0670">Pyruvate</keyword>
<dbReference type="SMART" id="SM00450">
    <property type="entry name" value="RHOD"/>
    <property type="match status" value="2"/>
</dbReference>
<dbReference type="InterPro" id="IPR051126">
    <property type="entry name" value="Thiosulfate_sulfurtransferase"/>
</dbReference>
<dbReference type="PROSITE" id="PS51257">
    <property type="entry name" value="PROKAR_LIPOPROTEIN"/>
    <property type="match status" value="1"/>
</dbReference>
<dbReference type="PROSITE" id="PS00380">
    <property type="entry name" value="RHODANESE_1"/>
    <property type="match status" value="1"/>
</dbReference>
<evidence type="ECO:0000256" key="3">
    <source>
        <dbReference type="ARBA" id="ARBA00047549"/>
    </source>
</evidence>
<feature type="chain" id="PRO_5038816993" description="thiosulfate sulfurtransferase" evidence="5">
    <location>
        <begin position="22"/>
        <end position="329"/>
    </location>
</feature>
<name>A0A1M5N751_9FIRM</name>
<gene>
    <name evidence="7" type="ORF">SAMN04488530_10935</name>
</gene>
<evidence type="ECO:0000313" key="8">
    <source>
        <dbReference type="Proteomes" id="UP000243255"/>
    </source>
</evidence>
<protein>
    <recommendedName>
        <fullName evidence="1">thiosulfate sulfurtransferase</fullName>
        <ecNumber evidence="1">2.8.1.1</ecNumber>
    </recommendedName>
</protein>
<organism evidence="7 8">
    <name type="scientific">Asaccharospora irregularis DSM 2635</name>
    <dbReference type="NCBI Taxonomy" id="1121321"/>
    <lineage>
        <taxon>Bacteria</taxon>
        <taxon>Bacillati</taxon>
        <taxon>Bacillota</taxon>
        <taxon>Clostridia</taxon>
        <taxon>Peptostreptococcales</taxon>
        <taxon>Peptostreptococcaceae</taxon>
        <taxon>Asaccharospora</taxon>
    </lineage>
</organism>
<reference evidence="8" key="1">
    <citation type="submission" date="2016-11" db="EMBL/GenBank/DDBJ databases">
        <authorList>
            <person name="Varghese N."/>
            <person name="Submissions S."/>
        </authorList>
    </citation>
    <scope>NUCLEOTIDE SEQUENCE [LARGE SCALE GENOMIC DNA]</scope>
    <source>
        <strain evidence="8">DSM 2635</strain>
    </source>
</reference>
<dbReference type="OrthoDB" id="9770030at2"/>
<dbReference type="PROSITE" id="PS50206">
    <property type="entry name" value="RHODANESE_3"/>
    <property type="match status" value="2"/>
</dbReference>
<comment type="catalytic activity">
    <reaction evidence="3">
        <text>thiosulfate + hydrogen cyanide = thiocyanate + sulfite + 2 H(+)</text>
        <dbReference type="Rhea" id="RHEA:16881"/>
        <dbReference type="ChEBI" id="CHEBI:15378"/>
        <dbReference type="ChEBI" id="CHEBI:17359"/>
        <dbReference type="ChEBI" id="CHEBI:18022"/>
        <dbReference type="ChEBI" id="CHEBI:18407"/>
        <dbReference type="ChEBI" id="CHEBI:33542"/>
        <dbReference type="EC" id="2.8.1.1"/>
    </reaction>
</comment>
<evidence type="ECO:0000313" key="7">
    <source>
        <dbReference type="EMBL" id="SHG85426.1"/>
    </source>
</evidence>
<proteinExistence type="predicted"/>
<evidence type="ECO:0000256" key="1">
    <source>
        <dbReference type="ARBA" id="ARBA00012245"/>
    </source>
</evidence>
<feature type="region of interest" description="Disordered" evidence="4">
    <location>
        <begin position="25"/>
        <end position="50"/>
    </location>
</feature>
<keyword evidence="8" id="KW-1185">Reference proteome</keyword>
<dbReference type="InterPro" id="IPR001763">
    <property type="entry name" value="Rhodanese-like_dom"/>
</dbReference>
<dbReference type="RefSeq" id="WP_073125155.1">
    <property type="nucleotide sequence ID" value="NZ_BAABCH010000102.1"/>
</dbReference>
<dbReference type="EMBL" id="FQWX01000009">
    <property type="protein sequence ID" value="SHG85426.1"/>
    <property type="molecule type" value="Genomic_DNA"/>
</dbReference>
<dbReference type="EC" id="2.8.1.1" evidence="1"/>
<keyword evidence="7" id="KW-0808">Transferase</keyword>
<dbReference type="Gene3D" id="3.40.250.10">
    <property type="entry name" value="Rhodanese-like domain"/>
    <property type="match status" value="2"/>
</dbReference>
<dbReference type="InterPro" id="IPR001307">
    <property type="entry name" value="Thiosulphate_STrfase_CS"/>
</dbReference>
<feature type="domain" description="Rhodanese" evidence="6">
    <location>
        <begin position="74"/>
        <end position="186"/>
    </location>
</feature>
<dbReference type="AlphaFoldDB" id="A0A1M5N751"/>
<evidence type="ECO:0000256" key="5">
    <source>
        <dbReference type="SAM" id="SignalP"/>
    </source>
</evidence>
<keyword evidence="2" id="KW-0677">Repeat</keyword>
<feature type="signal peptide" evidence="5">
    <location>
        <begin position="1"/>
        <end position="21"/>
    </location>
</feature>
<evidence type="ECO:0000256" key="4">
    <source>
        <dbReference type="SAM" id="MobiDB-lite"/>
    </source>
</evidence>
<dbReference type="Pfam" id="PF00581">
    <property type="entry name" value="Rhodanese"/>
    <property type="match status" value="2"/>
</dbReference>
<dbReference type="SUPFAM" id="SSF52821">
    <property type="entry name" value="Rhodanese/Cell cycle control phosphatase"/>
    <property type="match status" value="2"/>
</dbReference>
<evidence type="ECO:0000256" key="2">
    <source>
        <dbReference type="ARBA" id="ARBA00022737"/>
    </source>
</evidence>
<feature type="domain" description="Rhodanese" evidence="6">
    <location>
        <begin position="216"/>
        <end position="328"/>
    </location>
</feature>
<dbReference type="GO" id="GO:0004792">
    <property type="term" value="F:thiosulfate-cyanide sulfurtransferase activity"/>
    <property type="evidence" value="ECO:0007669"/>
    <property type="project" value="UniProtKB-EC"/>
</dbReference>
<accession>A0A1M5N751</accession>
<dbReference type="STRING" id="1121321.SAMN04488530_10935"/>
<evidence type="ECO:0000259" key="6">
    <source>
        <dbReference type="PROSITE" id="PS50206"/>
    </source>
</evidence>
<keyword evidence="5" id="KW-0732">Signal</keyword>
<dbReference type="PANTHER" id="PTHR43855:SF1">
    <property type="entry name" value="THIOSULFATE SULFURTRANSFERASE"/>
    <property type="match status" value="1"/>
</dbReference>
<dbReference type="PANTHER" id="PTHR43855">
    <property type="entry name" value="THIOSULFATE SULFURTRANSFERASE"/>
    <property type="match status" value="1"/>
</dbReference>
<sequence length="329" mass="36867">MKVNKKIAILLSMVMVGSMFAGCANKDDSQSNKENTKKEEAVDQKTEATTKDDYNFDNNDYFTSLSWLEENMDKNDKLLIIDARAEKEYKAGHIPGAINVAWQSLAKVEGKAGEKDWGTLQDKEALSDNLSKLGIKKESQVVVYANKDGWGDDGRIVWCLQRAGIDARMLNGGFDLWSSEQKEVTKDEPKEIAKSDLKLDSIKPDLNISTDDLKKEYKELKIIDVRGEDEYKGATNFGEARGGHLPDAINIPFTKLYNEDGTIKSNEEIDKVMKEAGVEKSDNIVTYCTAGIRSAHMALVLKNAGYENVRNYDASYYEWAGDESNQVEK</sequence>
<dbReference type="Proteomes" id="UP000243255">
    <property type="component" value="Unassembled WGS sequence"/>
</dbReference>